<proteinExistence type="predicted"/>
<organism evidence="7 8">
    <name type="scientific">Globodera rostochiensis</name>
    <name type="common">Golden nematode worm</name>
    <name type="synonym">Heterodera rostochiensis</name>
    <dbReference type="NCBI Taxonomy" id="31243"/>
    <lineage>
        <taxon>Eukaryota</taxon>
        <taxon>Metazoa</taxon>
        <taxon>Ecdysozoa</taxon>
        <taxon>Nematoda</taxon>
        <taxon>Chromadorea</taxon>
        <taxon>Rhabditida</taxon>
        <taxon>Tylenchina</taxon>
        <taxon>Tylenchomorpha</taxon>
        <taxon>Tylenchoidea</taxon>
        <taxon>Heteroderidae</taxon>
        <taxon>Heteroderinae</taxon>
        <taxon>Globodera</taxon>
    </lineage>
</organism>
<evidence type="ECO:0000313" key="8">
    <source>
        <dbReference type="WBParaSite" id="Gr19_v10_g3647.t1"/>
    </source>
</evidence>
<evidence type="ECO:0000256" key="5">
    <source>
        <dbReference type="SAM" id="SignalP"/>
    </source>
</evidence>
<feature type="domain" description="RING-type" evidence="6">
    <location>
        <begin position="29"/>
        <end position="70"/>
    </location>
</feature>
<protein>
    <submittedName>
        <fullName evidence="8">RING-type domain-containing protein</fullName>
    </submittedName>
</protein>
<keyword evidence="1" id="KW-0479">Metal-binding</keyword>
<dbReference type="InterPro" id="IPR011016">
    <property type="entry name" value="Znf_RING-CH"/>
</dbReference>
<feature type="signal peptide" evidence="5">
    <location>
        <begin position="1"/>
        <end position="22"/>
    </location>
</feature>
<evidence type="ECO:0000313" key="7">
    <source>
        <dbReference type="Proteomes" id="UP000887572"/>
    </source>
</evidence>
<dbReference type="Proteomes" id="UP000887572">
    <property type="component" value="Unplaced"/>
</dbReference>
<reference evidence="8" key="1">
    <citation type="submission" date="2022-11" db="UniProtKB">
        <authorList>
            <consortium name="WormBaseParasite"/>
        </authorList>
    </citation>
    <scope>IDENTIFICATION</scope>
</reference>
<keyword evidence="2 4" id="KW-0863">Zinc-finger</keyword>
<accession>A0A914HTL4</accession>
<dbReference type="PANTHER" id="PTHR45969:SF69">
    <property type="entry name" value="FINGER DOMAIN PROTEIN, PUTATIVE (AFU_ORTHOLOGUE AFUA_3G12190)-RELATED"/>
    <property type="match status" value="1"/>
</dbReference>
<dbReference type="PROSITE" id="PS50089">
    <property type="entry name" value="ZF_RING_2"/>
    <property type="match status" value="1"/>
</dbReference>
<feature type="chain" id="PRO_5037183683" evidence="5">
    <location>
        <begin position="23"/>
        <end position="317"/>
    </location>
</feature>
<evidence type="ECO:0000259" key="6">
    <source>
        <dbReference type="PROSITE" id="PS50089"/>
    </source>
</evidence>
<evidence type="ECO:0000256" key="2">
    <source>
        <dbReference type="ARBA" id="ARBA00022771"/>
    </source>
</evidence>
<sequence length="317" mass="35731">MYCIKIIALLIFAEYWCGSSDAEINATECNICLSKIINDDQFQLPCRHVFHEECIIPWLASYSSTCPTCRAQFPHHIESRVLFIENSLVKSQQTQTEALRNAQLGRNKLLANAQKMLNLALDAQVKHFFSIALKDGQNIKNESMLRLIEADDLLEKAVQDAKCALDEATDHAKRVRNEGKAHIKQGRAFLLCARGAELVLTLQLVSALENAKHFITQTTKSAANFLNEMSENSKRIRNEAQERAKELIGRGGQATANRLPLEYAKETAERIRTETTATAERIRTETMANAERIQNDTLANAHQLYALLYALEKMHCA</sequence>
<dbReference type="SMART" id="SM00184">
    <property type="entry name" value="RING"/>
    <property type="match status" value="1"/>
</dbReference>
<dbReference type="PANTHER" id="PTHR45969">
    <property type="entry name" value="RING ZINC FINGER PROTEIN-RELATED"/>
    <property type="match status" value="1"/>
</dbReference>
<dbReference type="SUPFAM" id="SSF57850">
    <property type="entry name" value="RING/U-box"/>
    <property type="match status" value="1"/>
</dbReference>
<dbReference type="GO" id="GO:0061630">
    <property type="term" value="F:ubiquitin protein ligase activity"/>
    <property type="evidence" value="ECO:0007669"/>
    <property type="project" value="TreeGrafter"/>
</dbReference>
<dbReference type="CDD" id="cd16454">
    <property type="entry name" value="RING-H2_PA-TM-RING"/>
    <property type="match status" value="1"/>
</dbReference>
<dbReference type="Gene3D" id="3.30.40.10">
    <property type="entry name" value="Zinc/RING finger domain, C3HC4 (zinc finger)"/>
    <property type="match status" value="1"/>
</dbReference>
<dbReference type="WBParaSite" id="Gr19_v10_g3647.t1">
    <property type="protein sequence ID" value="Gr19_v10_g3647.t1"/>
    <property type="gene ID" value="Gr19_v10_g3647"/>
</dbReference>
<dbReference type="GO" id="GO:0008270">
    <property type="term" value="F:zinc ion binding"/>
    <property type="evidence" value="ECO:0007669"/>
    <property type="project" value="UniProtKB-KW"/>
</dbReference>
<dbReference type="InterPro" id="IPR001841">
    <property type="entry name" value="Znf_RING"/>
</dbReference>
<dbReference type="AlphaFoldDB" id="A0A914HTL4"/>
<dbReference type="InterPro" id="IPR013083">
    <property type="entry name" value="Znf_RING/FYVE/PHD"/>
</dbReference>
<evidence type="ECO:0000256" key="3">
    <source>
        <dbReference type="ARBA" id="ARBA00022833"/>
    </source>
</evidence>
<keyword evidence="3" id="KW-0862">Zinc</keyword>
<keyword evidence="7" id="KW-1185">Reference proteome</keyword>
<evidence type="ECO:0000256" key="1">
    <source>
        <dbReference type="ARBA" id="ARBA00022723"/>
    </source>
</evidence>
<keyword evidence="5" id="KW-0732">Signal</keyword>
<evidence type="ECO:0000256" key="4">
    <source>
        <dbReference type="PROSITE-ProRule" id="PRU00175"/>
    </source>
</evidence>
<dbReference type="GO" id="GO:0016567">
    <property type="term" value="P:protein ubiquitination"/>
    <property type="evidence" value="ECO:0007669"/>
    <property type="project" value="TreeGrafter"/>
</dbReference>
<name>A0A914HTL4_GLORO</name>
<dbReference type="Pfam" id="PF13639">
    <property type="entry name" value="zf-RING_2"/>
    <property type="match status" value="1"/>
</dbReference>
<dbReference type="SMART" id="SM00744">
    <property type="entry name" value="RINGv"/>
    <property type="match status" value="1"/>
</dbReference>